<dbReference type="EMBL" id="WMKA01000031">
    <property type="protein sequence ID" value="MTG89833.1"/>
    <property type="molecule type" value="Genomic_DNA"/>
</dbReference>
<feature type="region of interest" description="Disordered" evidence="2">
    <location>
        <begin position="276"/>
        <end position="296"/>
    </location>
</feature>
<sequence>MPVPVLFVVSGLTQYLGAAIAVGLFAVAGAIEVGWLRIAASAVLLLAWRRPWRRRWTRRELVGVAVFGVALAAMNLAFYVAIDHLPLGTAVAIEFLGPVAVAAVTGSGWRERGAIAVACAGVVLLAGVTIESDLPREDAVHGLAAITVAAACWAAYILLGRRVAVAGSGVTSLAVAMTVGALVFAPVLAPDALPVLGDWRHVAAVAGIALFSSVVPYALEQVVLRRVSAATFSVLLALLPASAAVVGAVVLRQVPTLPEVAGLLLVSGAIAMTAAPRDRRQGGAPPGDAPPDPPLP</sequence>
<dbReference type="Proteomes" id="UP000471672">
    <property type="component" value="Unassembled WGS sequence"/>
</dbReference>
<keyword evidence="8" id="KW-1185">Reference proteome</keyword>
<evidence type="ECO:0000259" key="4">
    <source>
        <dbReference type="Pfam" id="PF00892"/>
    </source>
</evidence>
<reference evidence="6 8" key="3">
    <citation type="journal article" date="2021" name="Arch. Microbiol.">
        <title>Cellulosimicrobium fucosivorans sp. nov., isolated from San Elijo Lagoon, contains a fucose metabolic pathway linked to carotenoid production.</title>
        <authorList>
            <person name="Aviles F.A."/>
            <person name="Kyndt J.A."/>
        </authorList>
    </citation>
    <scope>NUCLEOTIDE SEQUENCE [LARGE SCALE GENOMIC DNA]</scope>
    <source>
        <strain evidence="6 8">SE3</strain>
    </source>
</reference>
<dbReference type="EMBL" id="JAAFAN010000042">
    <property type="protein sequence ID" value="NDO90332.1"/>
    <property type="molecule type" value="Genomic_DNA"/>
</dbReference>
<proteinExistence type="inferred from homology"/>
<name>A0A6N7ZKL9_9MICO</name>
<evidence type="ECO:0000313" key="6">
    <source>
        <dbReference type="EMBL" id="NDO90332.1"/>
    </source>
</evidence>
<dbReference type="AlphaFoldDB" id="A0A6N7ZKL9"/>
<dbReference type="Proteomes" id="UP000440668">
    <property type="component" value="Unassembled WGS sequence"/>
</dbReference>
<dbReference type="GO" id="GO:0005886">
    <property type="term" value="C:plasma membrane"/>
    <property type="evidence" value="ECO:0007669"/>
    <property type="project" value="TreeGrafter"/>
</dbReference>
<feature type="transmembrane region" description="Helical" evidence="3">
    <location>
        <begin position="231"/>
        <end position="251"/>
    </location>
</feature>
<comment type="caution">
    <text evidence="5">The sequence shown here is derived from an EMBL/GenBank/DDBJ whole genome shotgun (WGS) entry which is preliminary data.</text>
</comment>
<feature type="domain" description="EamA" evidence="4">
    <location>
        <begin position="142"/>
        <end position="273"/>
    </location>
</feature>
<evidence type="ECO:0000313" key="5">
    <source>
        <dbReference type="EMBL" id="MTG89833.1"/>
    </source>
</evidence>
<dbReference type="Pfam" id="PF00892">
    <property type="entry name" value="EamA"/>
    <property type="match status" value="1"/>
</dbReference>
<dbReference type="SUPFAM" id="SSF103481">
    <property type="entry name" value="Multidrug resistance efflux transporter EmrE"/>
    <property type="match status" value="2"/>
</dbReference>
<keyword evidence="3" id="KW-0812">Transmembrane</keyword>
<dbReference type="PANTHER" id="PTHR22911">
    <property type="entry name" value="ACYL-MALONYL CONDENSING ENZYME-RELATED"/>
    <property type="match status" value="1"/>
</dbReference>
<feature type="transmembrane region" description="Helical" evidence="3">
    <location>
        <begin position="113"/>
        <end position="130"/>
    </location>
</feature>
<dbReference type="InterPro" id="IPR000620">
    <property type="entry name" value="EamA_dom"/>
</dbReference>
<dbReference type="InterPro" id="IPR037185">
    <property type="entry name" value="EmrE-like"/>
</dbReference>
<dbReference type="GO" id="GO:0015565">
    <property type="term" value="F:threonine efflux transmembrane transporter activity"/>
    <property type="evidence" value="ECO:0007669"/>
    <property type="project" value="TreeGrafter"/>
</dbReference>
<feature type="transmembrane region" description="Helical" evidence="3">
    <location>
        <begin position="87"/>
        <end position="106"/>
    </location>
</feature>
<dbReference type="RefSeq" id="WP_115943496.1">
    <property type="nucleotide sequence ID" value="NZ_JAAFAN010000042.1"/>
</dbReference>
<evidence type="ECO:0000256" key="2">
    <source>
        <dbReference type="SAM" id="MobiDB-lite"/>
    </source>
</evidence>
<evidence type="ECO:0000256" key="1">
    <source>
        <dbReference type="ARBA" id="ARBA00007362"/>
    </source>
</evidence>
<comment type="similarity">
    <text evidence="1">Belongs to the EamA transporter family.</text>
</comment>
<feature type="compositionally biased region" description="Pro residues" evidence="2">
    <location>
        <begin position="287"/>
        <end position="296"/>
    </location>
</feature>
<evidence type="ECO:0000313" key="8">
    <source>
        <dbReference type="Proteomes" id="UP000471672"/>
    </source>
</evidence>
<reference evidence="5 7" key="1">
    <citation type="submission" date="2019-11" db="EMBL/GenBank/DDBJ databases">
        <title>Cellulosimicrobium composti sp. nov. isolated from a compost.</title>
        <authorList>
            <person name="Yang Y."/>
        </authorList>
    </citation>
    <scope>NUCLEOTIDE SEQUENCE [LARGE SCALE GENOMIC DNA]</scope>
    <source>
        <strain evidence="5 7">BIT-GX5</strain>
    </source>
</reference>
<feature type="transmembrane region" description="Helical" evidence="3">
    <location>
        <begin position="201"/>
        <end position="219"/>
    </location>
</feature>
<dbReference type="PANTHER" id="PTHR22911:SF37">
    <property type="entry name" value="THREONINE_HOMOSERINE EXPORTER RHTA"/>
    <property type="match status" value="1"/>
</dbReference>
<feature type="transmembrane region" description="Helical" evidence="3">
    <location>
        <begin position="60"/>
        <end position="81"/>
    </location>
</feature>
<evidence type="ECO:0000256" key="3">
    <source>
        <dbReference type="SAM" id="Phobius"/>
    </source>
</evidence>
<keyword evidence="3" id="KW-1133">Transmembrane helix</keyword>
<organism evidence="5 7">
    <name type="scientific">Cellulosimicrobium composti</name>
    <dbReference type="NCBI Taxonomy" id="2672572"/>
    <lineage>
        <taxon>Bacteria</taxon>
        <taxon>Bacillati</taxon>
        <taxon>Actinomycetota</taxon>
        <taxon>Actinomycetes</taxon>
        <taxon>Micrococcales</taxon>
        <taxon>Promicromonosporaceae</taxon>
        <taxon>Cellulosimicrobium</taxon>
    </lineage>
</organism>
<accession>A0A6N7ZKL9</accession>
<feature type="transmembrane region" description="Helical" evidence="3">
    <location>
        <begin position="142"/>
        <end position="159"/>
    </location>
</feature>
<protein>
    <submittedName>
        <fullName evidence="5">EamA family transporter</fullName>
    </submittedName>
</protein>
<feature type="transmembrane region" description="Helical" evidence="3">
    <location>
        <begin position="171"/>
        <end position="189"/>
    </location>
</feature>
<reference evidence="6" key="2">
    <citation type="submission" date="2020-01" db="EMBL/GenBank/DDBJ databases">
        <authorList>
            <person name="Aviles F."/>
            <person name="Meyer T.E."/>
            <person name="Kyndt J.A."/>
        </authorList>
    </citation>
    <scope>NUCLEOTIDE SEQUENCE</scope>
    <source>
        <strain evidence="6">SE3</strain>
    </source>
</reference>
<gene>
    <name evidence="5" type="ORF">GJV82_12885</name>
    <name evidence="6" type="ORF">GYH36_12840</name>
</gene>
<evidence type="ECO:0000313" key="7">
    <source>
        <dbReference type="Proteomes" id="UP000440668"/>
    </source>
</evidence>
<keyword evidence="3" id="KW-0472">Membrane</keyword>
<feature type="transmembrane region" description="Helical" evidence="3">
    <location>
        <begin position="15"/>
        <end position="48"/>
    </location>
</feature>